<evidence type="ECO:0000313" key="1">
    <source>
        <dbReference type="EMBL" id="CAH0023479.1"/>
    </source>
</evidence>
<dbReference type="AlphaFoldDB" id="A0A9N9VHK5"/>
<evidence type="ECO:0000313" key="2">
    <source>
        <dbReference type="Proteomes" id="UP000696573"/>
    </source>
</evidence>
<comment type="caution">
    <text evidence="1">The sequence shown here is derived from an EMBL/GenBank/DDBJ whole genome shotgun (WGS) entry which is preliminary data.</text>
</comment>
<accession>A0A9N9VHK5</accession>
<protein>
    <submittedName>
        <fullName evidence="1">Uncharacterized protein</fullName>
    </submittedName>
</protein>
<gene>
    <name evidence="1" type="ORF">CRHIZ90672A_00010923</name>
</gene>
<name>A0A9N9VHK5_9HYPO</name>
<sequence>MIHLAVELTPEQRSFLQLILVAASKVDAVANGNFEDANEILKESMSALGSHAQSDPTLYSTWRFQVMTLINLKNDRFSNMEENAALFEIYQAKFPKTSFKDFSARIQRLPLASYDKSNLGNLKLSIPFLVKCWRPHLQLDVIYNALRFTEIPSRLKRAGEEEVDYKQFHATMWTRTISDCVPKSRAEWHVKQSATISLIIKISDWTPGSPHSFDDTELHVVAILLMALCLVEVAFPSGTMPQHMEVDKILSDLALKLIKFSDQLAKRTRCPAARDLIFHCGLSLREVPEFIDCIYIDPLYAENDDEGLGVGIYYIIKQWCKDLE</sequence>
<keyword evidence="2" id="KW-1185">Reference proteome</keyword>
<reference evidence="1" key="1">
    <citation type="submission" date="2021-10" db="EMBL/GenBank/DDBJ databases">
        <authorList>
            <person name="Piombo E."/>
        </authorList>
    </citation>
    <scope>NUCLEOTIDE SEQUENCE</scope>
</reference>
<organism evidence="1 2">
    <name type="scientific">Clonostachys rhizophaga</name>
    <dbReference type="NCBI Taxonomy" id="160324"/>
    <lineage>
        <taxon>Eukaryota</taxon>
        <taxon>Fungi</taxon>
        <taxon>Dikarya</taxon>
        <taxon>Ascomycota</taxon>
        <taxon>Pezizomycotina</taxon>
        <taxon>Sordariomycetes</taxon>
        <taxon>Hypocreomycetidae</taxon>
        <taxon>Hypocreales</taxon>
        <taxon>Bionectriaceae</taxon>
        <taxon>Clonostachys</taxon>
    </lineage>
</organism>
<proteinExistence type="predicted"/>
<dbReference type="EMBL" id="CABFNQ020000692">
    <property type="protein sequence ID" value="CAH0023479.1"/>
    <property type="molecule type" value="Genomic_DNA"/>
</dbReference>
<dbReference type="Proteomes" id="UP000696573">
    <property type="component" value="Unassembled WGS sequence"/>
</dbReference>